<dbReference type="InterPro" id="IPR047565">
    <property type="entry name" value="Alpha-macroglob_thiol-ester_cl"/>
</dbReference>
<feature type="domain" description="Alpha-2-macroglobulin bait region" evidence="4">
    <location>
        <begin position="947"/>
        <end position="1086"/>
    </location>
</feature>
<dbReference type="Gene3D" id="2.60.40.10">
    <property type="entry name" value="Immunoglobulins"/>
    <property type="match status" value="1"/>
</dbReference>
<evidence type="ECO:0000256" key="1">
    <source>
        <dbReference type="ARBA" id="ARBA00010556"/>
    </source>
</evidence>
<proteinExistence type="inferred from homology"/>
<dbReference type="CDD" id="cd02891">
    <property type="entry name" value="A2M_like"/>
    <property type="match status" value="1"/>
</dbReference>
<feature type="signal peptide" evidence="3">
    <location>
        <begin position="1"/>
        <end position="25"/>
    </location>
</feature>
<dbReference type="Gene3D" id="2.60.40.1930">
    <property type="match status" value="1"/>
</dbReference>
<dbReference type="SMART" id="SM01419">
    <property type="entry name" value="Thiol-ester_cl"/>
    <property type="match status" value="1"/>
</dbReference>
<dbReference type="Pfam" id="PF17973">
    <property type="entry name" value="bMG10"/>
    <property type="match status" value="1"/>
</dbReference>
<dbReference type="Pfam" id="PF07703">
    <property type="entry name" value="A2M_BRD"/>
    <property type="match status" value="1"/>
</dbReference>
<keyword evidence="7" id="KW-1185">Reference proteome</keyword>
<evidence type="ECO:0000313" key="6">
    <source>
        <dbReference type="EMBL" id="KAA9338853.1"/>
    </source>
</evidence>
<dbReference type="EMBL" id="VTWT01000004">
    <property type="protein sequence ID" value="KAA9338853.1"/>
    <property type="molecule type" value="Genomic_DNA"/>
</dbReference>
<feature type="chain" id="PRO_5024821498" evidence="3">
    <location>
        <begin position="26"/>
        <end position="1820"/>
    </location>
</feature>
<dbReference type="Proteomes" id="UP000326570">
    <property type="component" value="Unassembled WGS sequence"/>
</dbReference>
<dbReference type="InterPro" id="IPR041203">
    <property type="entry name" value="Bact_A2M_MG5"/>
</dbReference>
<evidence type="ECO:0000256" key="2">
    <source>
        <dbReference type="ARBA" id="ARBA00022729"/>
    </source>
</evidence>
<comment type="similarity">
    <text evidence="1">Belongs to the protease inhibitor I39 (alpha-2-macroglobulin) family. Bacterial alpha-2-macroglobulin subfamily.</text>
</comment>
<evidence type="ECO:0000259" key="5">
    <source>
        <dbReference type="SMART" id="SM01360"/>
    </source>
</evidence>
<dbReference type="SMART" id="SM01360">
    <property type="entry name" value="A2M"/>
    <property type="match status" value="1"/>
</dbReference>
<evidence type="ECO:0000313" key="7">
    <source>
        <dbReference type="Proteomes" id="UP000326570"/>
    </source>
</evidence>
<dbReference type="InterPro" id="IPR001599">
    <property type="entry name" value="Macroglobln_a2"/>
</dbReference>
<dbReference type="Pfam" id="PF17962">
    <property type="entry name" value="bMG6"/>
    <property type="match status" value="1"/>
</dbReference>
<dbReference type="Pfam" id="PF07678">
    <property type="entry name" value="TED_complement"/>
    <property type="match status" value="1"/>
</dbReference>
<dbReference type="SUPFAM" id="SSF48239">
    <property type="entry name" value="Terpenoid cyclases/Protein prenyltransferases"/>
    <property type="match status" value="1"/>
</dbReference>
<dbReference type="InterPro" id="IPR021868">
    <property type="entry name" value="Alpha_2_Macroglob_MG3"/>
</dbReference>
<dbReference type="PANTHER" id="PTHR40094:SF1">
    <property type="entry name" value="UBIQUITIN DOMAIN-CONTAINING PROTEIN"/>
    <property type="match status" value="1"/>
</dbReference>
<comment type="caution">
    <text evidence="6">The sequence shown here is derived from an EMBL/GenBank/DDBJ whole genome shotgun (WGS) entry which is preliminary data.</text>
</comment>
<dbReference type="InterPro" id="IPR011625">
    <property type="entry name" value="A2M_N_BRD"/>
</dbReference>
<dbReference type="Pfam" id="PF11974">
    <property type="entry name" value="bMG3"/>
    <property type="match status" value="1"/>
</dbReference>
<dbReference type="RefSeq" id="WP_150903487.1">
    <property type="nucleotide sequence ID" value="NZ_VTWT01000004.1"/>
</dbReference>
<dbReference type="GO" id="GO:0004866">
    <property type="term" value="F:endopeptidase inhibitor activity"/>
    <property type="evidence" value="ECO:0007669"/>
    <property type="project" value="InterPro"/>
</dbReference>
<dbReference type="InterPro" id="IPR041462">
    <property type="entry name" value="Bact_A2M_MG6"/>
</dbReference>
<organism evidence="6 7">
    <name type="scientific">Adhaeribacter soli</name>
    <dbReference type="NCBI Taxonomy" id="2607655"/>
    <lineage>
        <taxon>Bacteria</taxon>
        <taxon>Pseudomonadati</taxon>
        <taxon>Bacteroidota</taxon>
        <taxon>Cytophagia</taxon>
        <taxon>Cytophagales</taxon>
        <taxon>Hymenobacteraceae</taxon>
        <taxon>Adhaeribacter</taxon>
    </lineage>
</organism>
<dbReference type="Pfam" id="PF00207">
    <property type="entry name" value="A2M"/>
    <property type="match status" value="1"/>
</dbReference>
<dbReference type="PROSITE" id="PS51257">
    <property type="entry name" value="PROKAR_LIPOPROTEIN"/>
    <property type="match status" value="1"/>
</dbReference>
<evidence type="ECO:0000259" key="4">
    <source>
        <dbReference type="SMART" id="SM01359"/>
    </source>
</evidence>
<gene>
    <name evidence="6" type="ORF">F0P94_08650</name>
</gene>
<dbReference type="Pfam" id="PF01835">
    <property type="entry name" value="MG2"/>
    <property type="match status" value="1"/>
</dbReference>
<feature type="domain" description="Alpha-2-macroglobulin" evidence="5">
    <location>
        <begin position="1148"/>
        <end position="1237"/>
    </location>
</feature>
<dbReference type="SMART" id="SM01359">
    <property type="entry name" value="A2M_N_2"/>
    <property type="match status" value="1"/>
</dbReference>
<dbReference type="InterPro" id="IPR041246">
    <property type="entry name" value="Bact_MG10"/>
</dbReference>
<dbReference type="Gene3D" id="2.60.40.3710">
    <property type="match status" value="1"/>
</dbReference>
<dbReference type="InterPro" id="IPR013783">
    <property type="entry name" value="Ig-like_fold"/>
</dbReference>
<sequence length="1820" mass="203201">MFFRQFPARLLTPFFLAFLIFSASCSKLSNTLEVESRNFDEEIAQHQNLTFRFNKDVVGDSLLNRWDSTAYISFKPAVKGKFRWSSSRELTFSPFEPFAPSTQYVAKLQPALANLSKEKPKLNTEDSILFHTPLLSLTGTQVYWTMSAMQANAVDIRVNVNFNYPVKPNDVDRLAHIFVDGKEVKKELATSETDQTVGFTIPALAENQSESVPLKIVIDKGLQPVGGNWKTPENLTLQSEIPPKGVFQVAEITGSFVQGEGVMNVFMNQPVQAEKLSSFITISPTVPDLQIEPHDNGFEVRGKFRSGENYQIVISKELKSMFGIPLGKEHSQYVSFGELQPSVSFANTKAFYLGAAGNRNLAVNLVDIPKVKVTIARVYANNVHAFMRTGEEYGYDYESEEDYQPSEDGEYVDRSYNYYNTSDFGDVVSTRTYETKNLKKNGSQTLLNLSLADLDFNSEFKGIYVVKIQDTERQFLQASKIISVSDIGLIARQGTNEVLVFANSIKTTEALAGIKVNFISTNNQVVQTVTTDKNGVARFTGSPLNKHFKIGMVSAQKGQDFNFMILESNRVETSRFEVGGLRSNPAAYDAFIYGDRDIYRPGDTVHVNTILRTQDWKTLSNIPVKIKLLLPTGREYKAYRQTLNTQGAFQSDFYLPPAVMTGQYTIEVYSGNDVLLNSKKISVEEFIPDRIKVDLKLPKPEARPGEEITASITAMNLFGPPASGRKYEMDFSLKRKTFSPQNHSDFNFNLEGANNVSFQNELKTGETNEEGFAQQSYKVPDFKDLGVLEGKVFATVFDETGRPVNRMKTFEVPTQTAFFGIKNFNSWVSTRQILPIQLIALNKAGKPLQNANANVQIIRKVWETVVQGRSGGRYGYNSQMREQVVTSRDIAISGKGTTFSFNPLNSGEYEIRVRRPGAETYVAQHFYAYGYGDTQSNSFEVNNEGEITIEFDKAEYQVGDKANILFKSPFAGKILVTVERNNVLEHYYLPTDKKSASLALNIKDAFLPNVYITATAIRKMETNSGLPLTVARGFKPLMVAKASTKLAVNISAPAQSRSQKTQTINVKTAPNAEVTLAVVDEGILQLKNFETPDPYKFFYQKRALEVNPFDLYPYLFPELSGKRSSTGGDGYDLSKRVNPLTSKRVKLVAFWSGRLKANANGEISYKVPVPQFSGALRVMAVAYKDQAFGASEKFIKVADPVVISTALPRFLSPGDTVSVPVTLSNTTSNSTSATAKLQLTGPLLASGNTSQTVQLKPNSEKQVTFKIYSKNSIGNGSVLVSVNALNETFREKTDISVRPPASLQKVAGNGMVAGGKSQDISFKTDFMPGSASARLIVSKSPMVQFAGDLRYLIQYPYGCVEQTISAAFPQIYYADLAKALKQDRKATRYNPDYNVQEAIRKLETMRLYNGAMTYWPGTDDETWWGSAYAAHFLLEAQRAGFQVNQKMLNKLFEYLQLKLKTRETERYYFTDEKGASQTKTIAKKEIFYSLYVLGLVNKYDVTAMNYYKANPGLLAIDSKYLLASTFAMYGNNRNFLALLPKQFSGENSKREFGGSFYSAIRDEALALNALLSAQPNHPAVGEMARHLSQQLKSERWLNTQERSFALLALGKLSKANMQQNVTATVTANGKQIGSFKGEELVLTQNLTNQQITLKTNGNGSLYYFWEQEGISPTGTYKEEDSYLKVRKHFYDRNGTEITSNRFALNDLIIVKLTIQTSDLTRSVENVAITDILPAGFEIENPRIGAVREIAWAKDAATPDYFDIRDDRINLFTTATGSPKNFYYLVRAVSKGQYKMGPVSADAMYNAEYHSYWGSGVVGVR</sequence>
<dbReference type="InterPro" id="IPR011626">
    <property type="entry name" value="Alpha-macroglobulin_TED"/>
</dbReference>
<dbReference type="InterPro" id="IPR008930">
    <property type="entry name" value="Terpenoid_cyclase/PrenylTrfase"/>
</dbReference>
<reference evidence="6 7" key="1">
    <citation type="submission" date="2019-09" db="EMBL/GenBank/DDBJ databases">
        <title>Genome sequence of Adhaeribacter sp. M2.</title>
        <authorList>
            <person name="Srinivasan S."/>
        </authorList>
    </citation>
    <scope>NUCLEOTIDE SEQUENCE [LARGE SCALE GENOMIC DNA]</scope>
    <source>
        <strain evidence="6 7">M2</strain>
    </source>
</reference>
<dbReference type="InterPro" id="IPR051802">
    <property type="entry name" value="YfhM-like"/>
</dbReference>
<dbReference type="GO" id="GO:0005615">
    <property type="term" value="C:extracellular space"/>
    <property type="evidence" value="ECO:0007669"/>
    <property type="project" value="InterPro"/>
</dbReference>
<name>A0A5N1J2T1_9BACT</name>
<evidence type="ECO:0000256" key="3">
    <source>
        <dbReference type="SAM" id="SignalP"/>
    </source>
</evidence>
<dbReference type="PANTHER" id="PTHR40094">
    <property type="entry name" value="ALPHA-2-MACROGLOBULIN HOMOLOG"/>
    <property type="match status" value="1"/>
</dbReference>
<dbReference type="Gene3D" id="1.50.10.20">
    <property type="match status" value="1"/>
</dbReference>
<accession>A0A5N1J2T1</accession>
<protein>
    <submittedName>
        <fullName evidence="6">Alpha-2-macroglobulin family protein</fullName>
    </submittedName>
</protein>
<dbReference type="Pfam" id="PF17972">
    <property type="entry name" value="bMG5"/>
    <property type="match status" value="1"/>
</dbReference>
<dbReference type="InterPro" id="IPR002890">
    <property type="entry name" value="MG2"/>
</dbReference>
<keyword evidence="2 3" id="KW-0732">Signal</keyword>